<sequence length="111" mass="12199">MNYKFLATVSLSFSAFFQGVYGTPEKPNFQDDVYPLFEQSCNSCHNPDKAKGGLDLTSMPGILSGGSSGDSVVPGDGANSYLYKLVARLEKPYMPREKEKLPQPQIDTIKK</sequence>
<evidence type="ECO:0000259" key="1">
    <source>
        <dbReference type="Pfam" id="PF07635"/>
    </source>
</evidence>
<evidence type="ECO:0000313" key="2">
    <source>
        <dbReference type="EMBL" id="SVC15820.1"/>
    </source>
</evidence>
<gene>
    <name evidence="2" type="ORF">METZ01_LOCUS268674</name>
</gene>
<dbReference type="GO" id="GO:0009055">
    <property type="term" value="F:electron transfer activity"/>
    <property type="evidence" value="ECO:0007669"/>
    <property type="project" value="InterPro"/>
</dbReference>
<feature type="non-terminal residue" evidence="2">
    <location>
        <position position="111"/>
    </location>
</feature>
<dbReference type="InterPro" id="IPR036909">
    <property type="entry name" value="Cyt_c-like_dom_sf"/>
</dbReference>
<organism evidence="2">
    <name type="scientific">marine metagenome</name>
    <dbReference type="NCBI Taxonomy" id="408172"/>
    <lineage>
        <taxon>unclassified sequences</taxon>
        <taxon>metagenomes</taxon>
        <taxon>ecological metagenomes</taxon>
    </lineage>
</organism>
<dbReference type="InterPro" id="IPR011429">
    <property type="entry name" value="Cyt_c_Planctomycete-type"/>
</dbReference>
<name>A0A382JUM3_9ZZZZ</name>
<dbReference type="AlphaFoldDB" id="A0A382JUM3"/>
<reference evidence="2" key="1">
    <citation type="submission" date="2018-05" db="EMBL/GenBank/DDBJ databases">
        <authorList>
            <person name="Lanie J.A."/>
            <person name="Ng W.-L."/>
            <person name="Kazmierczak K.M."/>
            <person name="Andrzejewski T.M."/>
            <person name="Davidsen T.M."/>
            <person name="Wayne K.J."/>
            <person name="Tettelin H."/>
            <person name="Glass J.I."/>
            <person name="Rusch D."/>
            <person name="Podicherti R."/>
            <person name="Tsui H.-C.T."/>
            <person name="Winkler M.E."/>
        </authorList>
    </citation>
    <scope>NUCLEOTIDE SEQUENCE</scope>
</reference>
<dbReference type="PANTHER" id="PTHR35889">
    <property type="entry name" value="CYCLOINULO-OLIGOSACCHARIDE FRUCTANOTRANSFERASE-RELATED"/>
    <property type="match status" value="1"/>
</dbReference>
<accession>A0A382JUM3</accession>
<dbReference type="PANTHER" id="PTHR35889:SF3">
    <property type="entry name" value="F-BOX DOMAIN-CONTAINING PROTEIN"/>
    <property type="match status" value="1"/>
</dbReference>
<protein>
    <recommendedName>
        <fullName evidence="1">Cytochrome C Planctomycete-type domain-containing protein</fullName>
    </recommendedName>
</protein>
<feature type="domain" description="Cytochrome C Planctomycete-type" evidence="1">
    <location>
        <begin position="41"/>
        <end position="95"/>
    </location>
</feature>
<proteinExistence type="predicted"/>
<dbReference type="SUPFAM" id="SSF46626">
    <property type="entry name" value="Cytochrome c"/>
    <property type="match status" value="1"/>
</dbReference>
<dbReference type="EMBL" id="UINC01076548">
    <property type="protein sequence ID" value="SVC15820.1"/>
    <property type="molecule type" value="Genomic_DNA"/>
</dbReference>
<dbReference type="GO" id="GO:0020037">
    <property type="term" value="F:heme binding"/>
    <property type="evidence" value="ECO:0007669"/>
    <property type="project" value="InterPro"/>
</dbReference>
<dbReference type="Pfam" id="PF07635">
    <property type="entry name" value="PSCyt1"/>
    <property type="match status" value="1"/>
</dbReference>